<evidence type="ECO:0000259" key="1">
    <source>
        <dbReference type="Pfam" id="PF00534"/>
    </source>
</evidence>
<dbReference type="CDD" id="cd03801">
    <property type="entry name" value="GT4_PimA-like"/>
    <property type="match status" value="1"/>
</dbReference>
<proteinExistence type="predicted"/>
<dbReference type="PANTHER" id="PTHR45947:SF13">
    <property type="entry name" value="TRANSFERASE"/>
    <property type="match status" value="1"/>
</dbReference>
<gene>
    <name evidence="3" type="primary">glgA_1</name>
    <name evidence="3" type="ORF">LKMONMHP_0946</name>
</gene>
<feature type="domain" description="Glycosyl transferase family 1" evidence="1">
    <location>
        <begin position="226"/>
        <end position="363"/>
    </location>
</feature>
<dbReference type="EMBL" id="BPQV01000002">
    <property type="protein sequence ID" value="GJE26100.1"/>
    <property type="molecule type" value="Genomic_DNA"/>
</dbReference>
<dbReference type="Proteomes" id="UP001055156">
    <property type="component" value="Unassembled WGS sequence"/>
</dbReference>
<dbReference type="Pfam" id="PF13439">
    <property type="entry name" value="Glyco_transf_4"/>
    <property type="match status" value="1"/>
</dbReference>
<dbReference type="RefSeq" id="WP_238310041.1">
    <property type="nucleotide sequence ID" value="NZ_BPQV01000002.1"/>
</dbReference>
<name>A0ABQ4T385_METOR</name>
<keyword evidence="4" id="KW-1185">Reference proteome</keyword>
<evidence type="ECO:0000259" key="2">
    <source>
        <dbReference type="Pfam" id="PF13439"/>
    </source>
</evidence>
<dbReference type="SUPFAM" id="SSF53756">
    <property type="entry name" value="UDP-Glycosyltransferase/glycogen phosphorylase"/>
    <property type="match status" value="1"/>
</dbReference>
<dbReference type="Gene3D" id="3.40.50.2000">
    <property type="entry name" value="Glycogen Phosphorylase B"/>
    <property type="match status" value="2"/>
</dbReference>
<evidence type="ECO:0000313" key="4">
    <source>
        <dbReference type="Proteomes" id="UP001055156"/>
    </source>
</evidence>
<reference evidence="3" key="2">
    <citation type="submission" date="2021-08" db="EMBL/GenBank/DDBJ databases">
        <authorList>
            <person name="Tani A."/>
            <person name="Ola A."/>
            <person name="Ogura Y."/>
            <person name="Katsura K."/>
            <person name="Hayashi T."/>
        </authorList>
    </citation>
    <scope>NUCLEOTIDE SEQUENCE</scope>
    <source>
        <strain evidence="3">NBRC 15689</strain>
    </source>
</reference>
<dbReference type="InterPro" id="IPR028098">
    <property type="entry name" value="Glyco_trans_4-like_N"/>
</dbReference>
<accession>A0ABQ4T385</accession>
<feature type="domain" description="Glycosyltransferase subfamily 4-like N-terminal" evidence="2">
    <location>
        <begin position="14"/>
        <end position="136"/>
    </location>
</feature>
<dbReference type="PANTHER" id="PTHR45947">
    <property type="entry name" value="SULFOQUINOVOSYL TRANSFERASE SQD2"/>
    <property type="match status" value="1"/>
</dbReference>
<dbReference type="InterPro" id="IPR001296">
    <property type="entry name" value="Glyco_trans_1"/>
</dbReference>
<evidence type="ECO:0000313" key="3">
    <source>
        <dbReference type="EMBL" id="GJE26100.1"/>
    </source>
</evidence>
<dbReference type="InterPro" id="IPR050194">
    <property type="entry name" value="Glycosyltransferase_grp1"/>
</dbReference>
<organism evidence="3 4">
    <name type="scientific">Methylobacterium organophilum</name>
    <dbReference type="NCBI Taxonomy" id="410"/>
    <lineage>
        <taxon>Bacteria</taxon>
        <taxon>Pseudomonadati</taxon>
        <taxon>Pseudomonadota</taxon>
        <taxon>Alphaproteobacteria</taxon>
        <taxon>Hyphomicrobiales</taxon>
        <taxon>Methylobacteriaceae</taxon>
        <taxon>Methylobacterium</taxon>
    </lineage>
</organism>
<comment type="caution">
    <text evidence="3">The sequence shown here is derived from an EMBL/GenBank/DDBJ whole genome shotgun (WGS) entry which is preliminary data.</text>
</comment>
<dbReference type="Pfam" id="PF00534">
    <property type="entry name" value="Glycos_transf_1"/>
    <property type="match status" value="1"/>
</dbReference>
<reference evidence="3" key="1">
    <citation type="journal article" date="2021" name="Front. Microbiol.">
        <title>Comprehensive Comparative Genomics and Phenotyping of Methylobacterium Species.</title>
        <authorList>
            <person name="Alessa O."/>
            <person name="Ogura Y."/>
            <person name="Fujitani Y."/>
            <person name="Takami H."/>
            <person name="Hayashi T."/>
            <person name="Sahin N."/>
            <person name="Tani A."/>
        </authorList>
    </citation>
    <scope>NUCLEOTIDE SEQUENCE</scope>
    <source>
        <strain evidence="3">NBRC 15689</strain>
    </source>
</reference>
<sequence length="429" mass="45723">MHVVVLAEFAVASGGAEKVALESARGLAEAGVDVTYLQAVPGEADPLLDHPRLQRICLGLEDVWNLPAVRAAVSGIWSAEAARRLAAALAALPRPPDILHLHQWTRALSPSVLPVLLNAQAPLVLTLHDYFLACPTGVYYRFDRSEPCTLRPLSAGCLASACDPRSRLHKLVRLGRTAALRMALGRAPLDVIHVCDASVGRIGSLLAGRTLRHHRVDNPVRVEKAVPAEPARGDAIVYVGRLTREKGADLVAAAAREAGIPALFIGAGPLEAELAAQGAELVGWRSPQEVEAILVRRARAVCAPSRWYETGPLTIYEAMARGVPVVASRRSGAAEKVENGRTGFVAEPEMSALTAVFRQCVDDGRVGAMGRAAYDAYWSAPMTMSRHADALLALYRKIAAAADTKQQSFRAGSEPANELIRAGEAASHL</sequence>
<protein>
    <submittedName>
        <fullName evidence="3">Glycogen synthase</fullName>
    </submittedName>
</protein>